<keyword evidence="4 6" id="KW-0067">ATP-binding</keyword>
<dbReference type="GO" id="GO:0005524">
    <property type="term" value="F:ATP binding"/>
    <property type="evidence" value="ECO:0007669"/>
    <property type="project" value="UniProtKB-KW"/>
</dbReference>
<dbReference type="PANTHER" id="PTHR42798:SF2">
    <property type="entry name" value="ABC TRANSPORTER ATP-BINDING PROTEIN MG467-RELATED"/>
    <property type="match status" value="1"/>
</dbReference>
<gene>
    <name evidence="6" type="ORF">ANBU17_10710</name>
</gene>
<dbReference type="SMART" id="SM00382">
    <property type="entry name" value="AAA"/>
    <property type="match status" value="1"/>
</dbReference>
<dbReference type="CDD" id="cd03255">
    <property type="entry name" value="ABC_MJ0796_LolCDE_FtsE"/>
    <property type="match status" value="1"/>
</dbReference>
<protein>
    <submittedName>
        <fullName evidence="6">ABC transporter ATP-binding protein</fullName>
    </submittedName>
</protein>
<dbReference type="Pfam" id="PF00005">
    <property type="entry name" value="ABC_tran"/>
    <property type="match status" value="1"/>
</dbReference>
<dbReference type="GO" id="GO:0098796">
    <property type="term" value="C:membrane protein complex"/>
    <property type="evidence" value="ECO:0007669"/>
    <property type="project" value="UniProtKB-ARBA"/>
</dbReference>
<dbReference type="GO" id="GO:0022857">
    <property type="term" value="F:transmembrane transporter activity"/>
    <property type="evidence" value="ECO:0007669"/>
    <property type="project" value="UniProtKB-ARBA"/>
</dbReference>
<dbReference type="FunFam" id="3.40.50.300:FF:000032">
    <property type="entry name" value="Export ABC transporter ATP-binding protein"/>
    <property type="match status" value="1"/>
</dbReference>
<dbReference type="EMBL" id="BLYI01000027">
    <property type="protein sequence ID" value="GFO84724.1"/>
    <property type="molecule type" value="Genomic_DNA"/>
</dbReference>
<dbReference type="InterPro" id="IPR003593">
    <property type="entry name" value="AAA+_ATPase"/>
</dbReference>
<dbReference type="PROSITE" id="PS50893">
    <property type="entry name" value="ABC_TRANSPORTER_2"/>
    <property type="match status" value="1"/>
</dbReference>
<evidence type="ECO:0000259" key="5">
    <source>
        <dbReference type="PROSITE" id="PS50893"/>
    </source>
</evidence>
<name>A0A916Q5E3_9FIRM</name>
<dbReference type="InterPro" id="IPR003439">
    <property type="entry name" value="ABC_transporter-like_ATP-bd"/>
</dbReference>
<evidence type="ECO:0000256" key="2">
    <source>
        <dbReference type="ARBA" id="ARBA00022448"/>
    </source>
</evidence>
<dbReference type="GO" id="GO:0016887">
    <property type="term" value="F:ATP hydrolysis activity"/>
    <property type="evidence" value="ECO:0007669"/>
    <property type="project" value="InterPro"/>
</dbReference>
<dbReference type="SUPFAM" id="SSF52540">
    <property type="entry name" value="P-loop containing nucleoside triphosphate hydrolases"/>
    <property type="match status" value="1"/>
</dbReference>
<reference evidence="6" key="1">
    <citation type="submission" date="2020-06" db="EMBL/GenBank/DDBJ databases">
        <title>Characterization of fructooligosaccharide metabolism and fructooligosaccharide-degrading enzymes in human commensal butyrate producers.</title>
        <authorList>
            <person name="Tanno H."/>
            <person name="Fujii T."/>
            <person name="Hirano K."/>
            <person name="Maeno S."/>
            <person name="Tonozuka T."/>
            <person name="Sakamoto M."/>
            <person name="Ohkuma M."/>
            <person name="Tochio T."/>
            <person name="Endo A."/>
        </authorList>
    </citation>
    <scope>NUCLEOTIDE SEQUENCE</scope>
    <source>
        <strain evidence="6">JCM 17466</strain>
    </source>
</reference>
<sequence>MYIKITDISKSYGTKENRNQVLSRVSMELEEGKICVILGASGSGKSTLLHLIGALETADSGQIQIGGQEITKMPEEKLSDYRRDFLGFVFQFYNLVQDLTVQENIEVCRYLTEDSLDLEELLRVLGLSKHRDKFPAQLSGGQQQRCSLARALVKNPKLLLCDEPTGALDSKTAGELLILLEQINQQYKTTIFIVTHNEEIRKMAHKIIYLKDGMISKTETCEHPASAASLCL</sequence>
<dbReference type="PANTHER" id="PTHR42798">
    <property type="entry name" value="LIPOPROTEIN-RELEASING SYSTEM ATP-BINDING PROTEIN LOLD"/>
    <property type="match status" value="1"/>
</dbReference>
<dbReference type="AlphaFoldDB" id="A0A916Q5E3"/>
<dbReference type="InterPro" id="IPR017911">
    <property type="entry name" value="MacB-like_ATP-bd"/>
</dbReference>
<evidence type="ECO:0000256" key="3">
    <source>
        <dbReference type="ARBA" id="ARBA00022741"/>
    </source>
</evidence>
<evidence type="ECO:0000313" key="7">
    <source>
        <dbReference type="Proteomes" id="UP000613208"/>
    </source>
</evidence>
<keyword evidence="7" id="KW-1185">Reference proteome</keyword>
<comment type="similarity">
    <text evidence="1">Belongs to the ABC transporter superfamily.</text>
</comment>
<dbReference type="RefSeq" id="WP_201310449.1">
    <property type="nucleotide sequence ID" value="NZ_BLYI01000027.1"/>
</dbReference>
<evidence type="ECO:0000256" key="4">
    <source>
        <dbReference type="ARBA" id="ARBA00022840"/>
    </source>
</evidence>
<dbReference type="Proteomes" id="UP000613208">
    <property type="component" value="Unassembled WGS sequence"/>
</dbReference>
<organism evidence="6 7">
    <name type="scientific">Anaerostipes butyraticus</name>
    <dbReference type="NCBI Taxonomy" id="645466"/>
    <lineage>
        <taxon>Bacteria</taxon>
        <taxon>Bacillati</taxon>
        <taxon>Bacillota</taxon>
        <taxon>Clostridia</taxon>
        <taxon>Lachnospirales</taxon>
        <taxon>Lachnospiraceae</taxon>
        <taxon>Anaerostipes</taxon>
    </lineage>
</organism>
<dbReference type="InterPro" id="IPR027417">
    <property type="entry name" value="P-loop_NTPase"/>
</dbReference>
<comment type="caution">
    <text evidence="6">The sequence shown here is derived from an EMBL/GenBank/DDBJ whole genome shotgun (WGS) entry which is preliminary data.</text>
</comment>
<feature type="domain" description="ABC transporter" evidence="5">
    <location>
        <begin position="3"/>
        <end position="232"/>
    </location>
</feature>
<keyword evidence="2" id="KW-0813">Transport</keyword>
<accession>A0A916Q5E3</accession>
<evidence type="ECO:0000313" key="6">
    <source>
        <dbReference type="EMBL" id="GFO84724.1"/>
    </source>
</evidence>
<evidence type="ECO:0000256" key="1">
    <source>
        <dbReference type="ARBA" id="ARBA00005417"/>
    </source>
</evidence>
<keyword evidence="3" id="KW-0547">Nucleotide-binding</keyword>
<dbReference type="Gene3D" id="3.40.50.300">
    <property type="entry name" value="P-loop containing nucleotide triphosphate hydrolases"/>
    <property type="match status" value="1"/>
</dbReference>
<proteinExistence type="inferred from homology"/>